<dbReference type="Proteomes" id="UP000550401">
    <property type="component" value="Unassembled WGS sequence"/>
</dbReference>
<feature type="chain" id="PRO_5033036911" description="Galactose oxidase-like protein" evidence="1">
    <location>
        <begin position="24"/>
        <end position="580"/>
    </location>
</feature>
<gene>
    <name evidence="2" type="ORF">FHW12_001185</name>
</gene>
<evidence type="ECO:0000313" key="2">
    <source>
        <dbReference type="EMBL" id="MBA8886994.1"/>
    </source>
</evidence>
<name>A0A839F3W9_9GAMM</name>
<reference evidence="2 3" key="1">
    <citation type="submission" date="2020-07" db="EMBL/GenBank/DDBJ databases">
        <title>Genomic Encyclopedia of Type Strains, Phase IV (KMG-V): Genome sequencing to study the core and pangenomes of soil and plant-associated prokaryotes.</title>
        <authorList>
            <person name="Whitman W."/>
        </authorList>
    </citation>
    <scope>NUCLEOTIDE SEQUENCE [LARGE SCALE GENOMIC DNA]</scope>
    <source>
        <strain evidence="2 3">RH2WT43</strain>
    </source>
</reference>
<dbReference type="RefSeq" id="WP_182530021.1">
    <property type="nucleotide sequence ID" value="NZ_JACGXL010000001.1"/>
</dbReference>
<keyword evidence="1" id="KW-0732">Signal</keyword>
<comment type="caution">
    <text evidence="2">The sequence shown here is derived from an EMBL/GenBank/DDBJ whole genome shotgun (WGS) entry which is preliminary data.</text>
</comment>
<proteinExistence type="predicted"/>
<sequence>MTTMPAARIVATLLALTALGARADERLWYNEIDTYTTTRDSIVVTGPGAAFDQEVADDFEATGLVRRVVAYGHDCFNCAGAFSTGVRVRVYAKHADGSPGDERYGFRLDADDPRFVHDLNHTGHEETIDVTFPQPFQADGAYFISVQLEYAAPAYWPIWSSHHTAPLGSPVYLRDNTAGGAWVPHSDALGPSHFDFAFALYGTPPGPPAPTLVAGCGEWNVEPLPLPDGATAVTVHAVRAFDDGESWLVGGYDNGVIGMQQTFSLAYHRSATDAAWRIVPTPSPEACSPNPSCAKVWFNAIDGIASDDVWAAGWKDGQSDDFYFGGQLFIAHWDGHAWTEVAAPRTHSGTGAEVAGIKVVAADDVWFVGSWIAGGQWPALALHWNGSSLELADTPFPLPGTPGWSLAAIDGRPGDLWAVGAGSDGDMSTSPYVLHGDGSSWELAASVPMPGQQIEFNAVLALASDDVFAGGSWFTGGVGYGPLIVHWDGAQWAIATQAGGGGPMVRIASGVLALGNPSVFDDGTQWLPQPGLDGFDAYAWADLQATGACHALGAAIVDIAGVRRSVSVELKPRIFTGGFD</sequence>
<protein>
    <recommendedName>
        <fullName evidence="4">Galactose oxidase-like protein</fullName>
    </recommendedName>
</protein>
<evidence type="ECO:0000256" key="1">
    <source>
        <dbReference type="SAM" id="SignalP"/>
    </source>
</evidence>
<dbReference type="SUPFAM" id="SSF50965">
    <property type="entry name" value="Galactose oxidase, central domain"/>
    <property type="match status" value="1"/>
</dbReference>
<evidence type="ECO:0008006" key="4">
    <source>
        <dbReference type="Google" id="ProtNLM"/>
    </source>
</evidence>
<dbReference type="AlphaFoldDB" id="A0A839F3W9"/>
<accession>A0A839F3W9</accession>
<keyword evidence="3" id="KW-1185">Reference proteome</keyword>
<feature type="signal peptide" evidence="1">
    <location>
        <begin position="1"/>
        <end position="23"/>
    </location>
</feature>
<dbReference type="EMBL" id="JACGXL010000001">
    <property type="protein sequence ID" value="MBA8886994.1"/>
    <property type="molecule type" value="Genomic_DNA"/>
</dbReference>
<dbReference type="InterPro" id="IPR011043">
    <property type="entry name" value="Gal_Oxase/kelch_b-propeller"/>
</dbReference>
<evidence type="ECO:0000313" key="3">
    <source>
        <dbReference type="Proteomes" id="UP000550401"/>
    </source>
</evidence>
<organism evidence="2 3">
    <name type="scientific">Dokdonella fugitiva</name>
    <dbReference type="NCBI Taxonomy" id="328517"/>
    <lineage>
        <taxon>Bacteria</taxon>
        <taxon>Pseudomonadati</taxon>
        <taxon>Pseudomonadota</taxon>
        <taxon>Gammaproteobacteria</taxon>
        <taxon>Lysobacterales</taxon>
        <taxon>Rhodanobacteraceae</taxon>
        <taxon>Dokdonella</taxon>
    </lineage>
</organism>